<evidence type="ECO:0000313" key="5">
    <source>
        <dbReference type="EMBL" id="KAJ8447550.1"/>
    </source>
</evidence>
<feature type="compositionally biased region" description="Low complexity" evidence="2">
    <location>
        <begin position="343"/>
        <end position="358"/>
    </location>
</feature>
<accession>A0A9Q1KR31</accession>
<comment type="caution">
    <text evidence="5">The sequence shown here is derived from an EMBL/GenBank/DDBJ whole genome shotgun (WGS) entry which is preliminary data.</text>
</comment>
<dbReference type="Proteomes" id="UP001153076">
    <property type="component" value="Unassembled WGS sequence"/>
</dbReference>
<sequence>MGGKAKVPVIIMVLILGIMETRAIARREMDEKHEKDDDPELTVEEVCSKASNTSTCIKNFGPLAKNNGKARLTYYLDEGAKMARDELTKAYKVVDTLKPKAQKSPNAQYIVSCLEGCKHNIDQALDRLGGGEANESSSGDGNADSETNLFFTDALTDTTTCLDELEMGEDPEVFKAADDALGRAREIIRNLLGISHIFIVRAKMGTTMMVSVTLMILILGIVETGVMATREIGDNHEKEVDPELTVEEVCARASNTSTCIKNFEPLANNNNGKARLSYYLDEGAKMARAELTKAYKFTDNLTPKAEQSANSKYVISCLEGCKHYIDLAMDRLGGHSIGEGEGEAPAAAPGPSSGSSLDDSDTNLFFTDALTFTTTCLDELEIGETPEVFDAMDDALSQAREVIRNLLGISHVFSEPMFPIS</sequence>
<feature type="region of interest" description="Disordered" evidence="2">
    <location>
        <begin position="128"/>
        <end position="147"/>
    </location>
</feature>
<evidence type="ECO:0000259" key="4">
    <source>
        <dbReference type="SMART" id="SM00856"/>
    </source>
</evidence>
<evidence type="ECO:0000256" key="3">
    <source>
        <dbReference type="SAM" id="SignalP"/>
    </source>
</evidence>
<dbReference type="InterPro" id="IPR006501">
    <property type="entry name" value="Pectinesterase_inhib_dom"/>
</dbReference>
<proteinExistence type="predicted"/>
<dbReference type="SMART" id="SM00856">
    <property type="entry name" value="PMEI"/>
    <property type="match status" value="2"/>
</dbReference>
<gene>
    <name evidence="5" type="ORF">Cgig2_031163</name>
</gene>
<dbReference type="AlphaFoldDB" id="A0A9Q1KR31"/>
<name>A0A9Q1KR31_9CARY</name>
<feature type="compositionally biased region" description="Polar residues" evidence="2">
    <location>
        <begin position="134"/>
        <end position="146"/>
    </location>
</feature>
<dbReference type="SUPFAM" id="SSF101148">
    <property type="entry name" value="Plant invertase/pectin methylesterase inhibitor"/>
    <property type="match status" value="2"/>
</dbReference>
<dbReference type="PANTHER" id="PTHR31080:SF296">
    <property type="entry name" value="OS05G0360900 PROTEIN"/>
    <property type="match status" value="1"/>
</dbReference>
<dbReference type="Pfam" id="PF04043">
    <property type="entry name" value="PMEI"/>
    <property type="match status" value="2"/>
</dbReference>
<feature type="domain" description="Pectinesterase inhibitor" evidence="4">
    <location>
        <begin position="38"/>
        <end position="194"/>
    </location>
</feature>
<feature type="signal peptide" evidence="3">
    <location>
        <begin position="1"/>
        <end position="25"/>
    </location>
</feature>
<dbReference type="PANTHER" id="PTHR31080">
    <property type="entry name" value="PECTINESTERASE INHIBITOR-LIKE"/>
    <property type="match status" value="1"/>
</dbReference>
<dbReference type="GO" id="GO:0004857">
    <property type="term" value="F:enzyme inhibitor activity"/>
    <property type="evidence" value="ECO:0007669"/>
    <property type="project" value="InterPro"/>
</dbReference>
<reference evidence="5" key="1">
    <citation type="submission" date="2022-04" db="EMBL/GenBank/DDBJ databases">
        <title>Carnegiea gigantea Genome sequencing and assembly v2.</title>
        <authorList>
            <person name="Copetti D."/>
            <person name="Sanderson M.J."/>
            <person name="Burquez A."/>
            <person name="Wojciechowski M.F."/>
        </authorList>
    </citation>
    <scope>NUCLEOTIDE SEQUENCE</scope>
    <source>
        <strain evidence="5">SGP5-SGP5p</strain>
        <tissue evidence="5">Aerial part</tissue>
    </source>
</reference>
<dbReference type="EMBL" id="JAKOGI010000037">
    <property type="protein sequence ID" value="KAJ8447550.1"/>
    <property type="molecule type" value="Genomic_DNA"/>
</dbReference>
<dbReference type="InterPro" id="IPR051955">
    <property type="entry name" value="PME_Inhibitor"/>
</dbReference>
<evidence type="ECO:0000313" key="6">
    <source>
        <dbReference type="Proteomes" id="UP001153076"/>
    </source>
</evidence>
<feature type="chain" id="PRO_5040253095" description="Pectinesterase inhibitor domain-containing protein" evidence="3">
    <location>
        <begin position="26"/>
        <end position="421"/>
    </location>
</feature>
<feature type="region of interest" description="Disordered" evidence="2">
    <location>
        <begin position="336"/>
        <end position="358"/>
    </location>
</feature>
<protein>
    <recommendedName>
        <fullName evidence="4">Pectinesterase inhibitor domain-containing protein</fullName>
    </recommendedName>
</protein>
<organism evidence="5 6">
    <name type="scientific">Carnegiea gigantea</name>
    <dbReference type="NCBI Taxonomy" id="171969"/>
    <lineage>
        <taxon>Eukaryota</taxon>
        <taxon>Viridiplantae</taxon>
        <taxon>Streptophyta</taxon>
        <taxon>Embryophyta</taxon>
        <taxon>Tracheophyta</taxon>
        <taxon>Spermatophyta</taxon>
        <taxon>Magnoliopsida</taxon>
        <taxon>eudicotyledons</taxon>
        <taxon>Gunneridae</taxon>
        <taxon>Pentapetalae</taxon>
        <taxon>Caryophyllales</taxon>
        <taxon>Cactineae</taxon>
        <taxon>Cactaceae</taxon>
        <taxon>Cactoideae</taxon>
        <taxon>Echinocereeae</taxon>
        <taxon>Carnegiea</taxon>
    </lineage>
</organism>
<keyword evidence="6" id="KW-1185">Reference proteome</keyword>
<evidence type="ECO:0000256" key="1">
    <source>
        <dbReference type="ARBA" id="ARBA00022729"/>
    </source>
</evidence>
<dbReference type="Gene3D" id="1.20.140.40">
    <property type="entry name" value="Invertase/pectin methylesterase inhibitor family protein"/>
    <property type="match status" value="2"/>
</dbReference>
<keyword evidence="1 3" id="KW-0732">Signal</keyword>
<feature type="domain" description="Pectinesterase inhibitor" evidence="4">
    <location>
        <begin position="241"/>
        <end position="409"/>
    </location>
</feature>
<dbReference type="InterPro" id="IPR035513">
    <property type="entry name" value="Invertase/methylesterase_inhib"/>
</dbReference>
<evidence type="ECO:0000256" key="2">
    <source>
        <dbReference type="SAM" id="MobiDB-lite"/>
    </source>
</evidence>